<dbReference type="SUPFAM" id="SSF49785">
    <property type="entry name" value="Galactose-binding domain-like"/>
    <property type="match status" value="1"/>
</dbReference>
<dbReference type="CDD" id="cd08366">
    <property type="entry name" value="APC10"/>
    <property type="match status" value="1"/>
</dbReference>
<evidence type="ECO:0000256" key="2">
    <source>
        <dbReference type="ARBA" id="ARBA00022618"/>
    </source>
</evidence>
<evidence type="ECO:0000256" key="3">
    <source>
        <dbReference type="ARBA" id="ARBA00022776"/>
    </source>
</evidence>
<name>A0A4Y9XYJ9_9APHY</name>
<dbReference type="GO" id="GO:0005680">
    <property type="term" value="C:anaphase-promoting complex"/>
    <property type="evidence" value="ECO:0007669"/>
    <property type="project" value="InterPro"/>
</dbReference>
<dbReference type="Pfam" id="PF03256">
    <property type="entry name" value="ANAPC10"/>
    <property type="match status" value="2"/>
</dbReference>
<dbReference type="InterPro" id="IPR016901">
    <property type="entry name" value="APC10/Doc1"/>
</dbReference>
<dbReference type="PROSITE" id="PS51284">
    <property type="entry name" value="DOC"/>
    <property type="match status" value="1"/>
</dbReference>
<accession>A0A4Y9XYJ9</accession>
<dbReference type="SMART" id="SM01337">
    <property type="entry name" value="APC10"/>
    <property type="match status" value="1"/>
</dbReference>
<dbReference type="GO" id="GO:0070979">
    <property type="term" value="P:protein K11-linked ubiquitination"/>
    <property type="evidence" value="ECO:0007669"/>
    <property type="project" value="TreeGrafter"/>
</dbReference>
<dbReference type="AlphaFoldDB" id="A0A4Y9XYJ9"/>
<sequence length="273" mass="30367">MQAMPMPISLPSISGRGLQIGNLMGHMPADGTPIVHSVKKIPQLPWPDIGHLAKWSVSSHKFGFGPECLTDDEPDTFWHSDGPQPHFITIEFPRKVAIQVRILFRMMGVFIFSLGSSVSHRAFRATIVLHAKKLSVYLSFPLDDSYTPATLAVRAGTGPTDLQDVRIVTLEKPDGWITFDVSAEPNEDGDGCKSINAYMVQIIILANHMNGKDTHVRGLHILGPIEYVIQHTFSVICPLDIHVGGFHCRDTPADNEEPFPWTSPTFKMYECIR</sequence>
<evidence type="ECO:0000313" key="7">
    <source>
        <dbReference type="EMBL" id="TFY53649.1"/>
    </source>
</evidence>
<protein>
    <recommendedName>
        <fullName evidence="6">DOC domain-containing protein</fullName>
    </recommendedName>
</protein>
<evidence type="ECO:0000256" key="5">
    <source>
        <dbReference type="ARBA" id="ARBA00023306"/>
    </source>
</evidence>
<dbReference type="GO" id="GO:0051301">
    <property type="term" value="P:cell division"/>
    <property type="evidence" value="ECO:0007669"/>
    <property type="project" value="UniProtKB-KW"/>
</dbReference>
<keyword evidence="4" id="KW-0833">Ubl conjugation pathway</keyword>
<evidence type="ECO:0000256" key="4">
    <source>
        <dbReference type="ARBA" id="ARBA00022786"/>
    </source>
</evidence>
<evidence type="ECO:0000259" key="6">
    <source>
        <dbReference type="PROSITE" id="PS51284"/>
    </source>
</evidence>
<gene>
    <name evidence="7" type="ORF">EVJ58_g9336</name>
</gene>
<feature type="domain" description="DOC" evidence="6">
    <location>
        <begin position="25"/>
        <end position="248"/>
    </location>
</feature>
<comment type="caution">
    <text evidence="7">The sequence shown here is derived from an EMBL/GenBank/DDBJ whole genome shotgun (WGS) entry which is preliminary data.</text>
</comment>
<dbReference type="Gene3D" id="2.60.120.260">
    <property type="entry name" value="Galactose-binding domain-like"/>
    <property type="match status" value="2"/>
</dbReference>
<keyword evidence="3" id="KW-0498">Mitosis</keyword>
<dbReference type="PANTHER" id="PTHR12936">
    <property type="entry name" value="ANAPHASE-PROMOTING COMPLEX 10"/>
    <property type="match status" value="1"/>
</dbReference>
<dbReference type="GO" id="GO:0031145">
    <property type="term" value="P:anaphase-promoting complex-dependent catabolic process"/>
    <property type="evidence" value="ECO:0007669"/>
    <property type="project" value="InterPro"/>
</dbReference>
<evidence type="ECO:0000313" key="8">
    <source>
        <dbReference type="Proteomes" id="UP000298390"/>
    </source>
</evidence>
<dbReference type="EMBL" id="SEKV01000794">
    <property type="protein sequence ID" value="TFY53649.1"/>
    <property type="molecule type" value="Genomic_DNA"/>
</dbReference>
<keyword evidence="5" id="KW-0131">Cell cycle</keyword>
<dbReference type="STRING" id="34475.A0A4Y9XYJ9"/>
<comment type="similarity">
    <text evidence="1">Belongs to the APC10 family.</text>
</comment>
<dbReference type="InterPro" id="IPR008979">
    <property type="entry name" value="Galactose-bd-like_sf"/>
</dbReference>
<keyword evidence="2" id="KW-0132">Cell division</keyword>
<reference evidence="7 8" key="1">
    <citation type="submission" date="2019-01" db="EMBL/GenBank/DDBJ databases">
        <title>Genome sequencing of the rare red list fungi Fomitopsis rosea.</title>
        <authorList>
            <person name="Buettner E."/>
            <person name="Kellner H."/>
        </authorList>
    </citation>
    <scope>NUCLEOTIDE SEQUENCE [LARGE SCALE GENOMIC DNA]</scope>
    <source>
        <strain evidence="7 8">DSM 105464</strain>
    </source>
</reference>
<dbReference type="InterPro" id="IPR004939">
    <property type="entry name" value="APC_su10/DOC_dom"/>
</dbReference>
<proteinExistence type="inferred from homology"/>
<dbReference type="PANTHER" id="PTHR12936:SF0">
    <property type="entry name" value="ANAPHASE-PROMOTING COMPLEX SUBUNIT 10"/>
    <property type="match status" value="1"/>
</dbReference>
<dbReference type="Proteomes" id="UP000298390">
    <property type="component" value="Unassembled WGS sequence"/>
</dbReference>
<organism evidence="7 8">
    <name type="scientific">Rhodofomes roseus</name>
    <dbReference type="NCBI Taxonomy" id="34475"/>
    <lineage>
        <taxon>Eukaryota</taxon>
        <taxon>Fungi</taxon>
        <taxon>Dikarya</taxon>
        <taxon>Basidiomycota</taxon>
        <taxon>Agaricomycotina</taxon>
        <taxon>Agaricomycetes</taxon>
        <taxon>Polyporales</taxon>
        <taxon>Rhodofomes</taxon>
    </lineage>
</organism>
<evidence type="ECO:0000256" key="1">
    <source>
        <dbReference type="ARBA" id="ARBA00006762"/>
    </source>
</evidence>